<dbReference type="SUPFAM" id="SSF47336">
    <property type="entry name" value="ACP-like"/>
    <property type="match status" value="1"/>
</dbReference>
<evidence type="ECO:0000259" key="3">
    <source>
        <dbReference type="PROSITE" id="PS50075"/>
    </source>
</evidence>
<evidence type="ECO:0000256" key="1">
    <source>
        <dbReference type="ARBA" id="ARBA00022450"/>
    </source>
</evidence>
<dbReference type="AlphaFoldDB" id="A0A848FCQ0"/>
<organism evidence="4 5">
    <name type="scientific">Azohydromonas caseinilytica</name>
    <dbReference type="NCBI Taxonomy" id="2728836"/>
    <lineage>
        <taxon>Bacteria</taxon>
        <taxon>Pseudomonadati</taxon>
        <taxon>Pseudomonadota</taxon>
        <taxon>Betaproteobacteria</taxon>
        <taxon>Burkholderiales</taxon>
        <taxon>Sphaerotilaceae</taxon>
        <taxon>Azohydromonas</taxon>
    </lineage>
</organism>
<dbReference type="SMART" id="SM01294">
    <property type="entry name" value="PKS_PP_betabranch"/>
    <property type="match status" value="1"/>
</dbReference>
<dbReference type="PROSITE" id="PS00012">
    <property type="entry name" value="PHOSPHOPANTETHEINE"/>
    <property type="match status" value="1"/>
</dbReference>
<dbReference type="SMART" id="SM00823">
    <property type="entry name" value="PKS_PP"/>
    <property type="match status" value="1"/>
</dbReference>
<dbReference type="Proteomes" id="UP000574067">
    <property type="component" value="Unassembled WGS sequence"/>
</dbReference>
<proteinExistence type="predicted"/>
<evidence type="ECO:0000256" key="2">
    <source>
        <dbReference type="ARBA" id="ARBA00022553"/>
    </source>
</evidence>
<dbReference type="EMBL" id="JABBFW010000025">
    <property type="protein sequence ID" value="NML17997.1"/>
    <property type="molecule type" value="Genomic_DNA"/>
</dbReference>
<feature type="domain" description="Carrier" evidence="3">
    <location>
        <begin position="6"/>
        <end position="83"/>
    </location>
</feature>
<sequence length="91" mass="9962">MSTNSPDLSDLQQLLVKLLARELRLAPEAVEADKPFTQYGLDSIAALTIAGDLEEELSIELESTVLWDCPTVTALAQHLSGLLREREPMLG</sequence>
<keyword evidence="1" id="KW-0596">Phosphopantetheine</keyword>
<dbReference type="Pfam" id="PF00550">
    <property type="entry name" value="PP-binding"/>
    <property type="match status" value="1"/>
</dbReference>
<dbReference type="PROSITE" id="PS50075">
    <property type="entry name" value="CARRIER"/>
    <property type="match status" value="1"/>
</dbReference>
<accession>A0A848FCQ0</accession>
<dbReference type="InterPro" id="IPR036736">
    <property type="entry name" value="ACP-like_sf"/>
</dbReference>
<reference evidence="4 5" key="1">
    <citation type="submission" date="2020-04" db="EMBL/GenBank/DDBJ databases">
        <title>Azohydromonas sp. isolated from soil.</title>
        <authorList>
            <person name="Dahal R.H."/>
        </authorList>
    </citation>
    <scope>NUCLEOTIDE SEQUENCE [LARGE SCALE GENOMIC DNA]</scope>
    <source>
        <strain evidence="4 5">G-1-1-14</strain>
    </source>
</reference>
<gene>
    <name evidence="4" type="ORF">HHL10_23795</name>
</gene>
<dbReference type="InterPro" id="IPR009081">
    <property type="entry name" value="PP-bd_ACP"/>
</dbReference>
<dbReference type="Gene3D" id="1.10.1200.10">
    <property type="entry name" value="ACP-like"/>
    <property type="match status" value="1"/>
</dbReference>
<dbReference type="InterPro" id="IPR006162">
    <property type="entry name" value="Ppantetheine_attach_site"/>
</dbReference>
<dbReference type="GO" id="GO:0031177">
    <property type="term" value="F:phosphopantetheine binding"/>
    <property type="evidence" value="ECO:0007669"/>
    <property type="project" value="InterPro"/>
</dbReference>
<name>A0A848FCQ0_9BURK</name>
<protein>
    <submittedName>
        <fullName evidence="4">Acyl carrier protein</fullName>
    </submittedName>
</protein>
<evidence type="ECO:0000313" key="5">
    <source>
        <dbReference type="Proteomes" id="UP000574067"/>
    </source>
</evidence>
<comment type="caution">
    <text evidence="4">The sequence shown here is derived from an EMBL/GenBank/DDBJ whole genome shotgun (WGS) entry which is preliminary data.</text>
</comment>
<keyword evidence="5" id="KW-1185">Reference proteome</keyword>
<dbReference type="RefSeq" id="WP_169162897.1">
    <property type="nucleotide sequence ID" value="NZ_JABBFW010000025.1"/>
</dbReference>
<dbReference type="InterPro" id="IPR020806">
    <property type="entry name" value="PKS_PP-bd"/>
</dbReference>
<evidence type="ECO:0000313" key="4">
    <source>
        <dbReference type="EMBL" id="NML17997.1"/>
    </source>
</evidence>
<keyword evidence="2" id="KW-0597">Phosphoprotein</keyword>